<organism evidence="1">
    <name type="scientific">bioreactor metagenome</name>
    <dbReference type="NCBI Taxonomy" id="1076179"/>
    <lineage>
        <taxon>unclassified sequences</taxon>
        <taxon>metagenomes</taxon>
        <taxon>ecological metagenomes</taxon>
    </lineage>
</organism>
<sequence length="72" mass="8286">MNERVHRNGTDEELIGILTAISVVSKRLARKLTLLAEQSQFRGGGKADEQNERHCDDHRRTAEMCRCHQRRG</sequence>
<gene>
    <name evidence="1" type="ORF">SDC9_209085</name>
</gene>
<name>A0A645JFA5_9ZZZZ</name>
<evidence type="ECO:0000313" key="1">
    <source>
        <dbReference type="EMBL" id="MPN61349.1"/>
    </source>
</evidence>
<dbReference type="AlphaFoldDB" id="A0A645JFA5"/>
<comment type="caution">
    <text evidence="1">The sequence shown here is derived from an EMBL/GenBank/DDBJ whole genome shotgun (WGS) entry which is preliminary data.</text>
</comment>
<dbReference type="EMBL" id="VSSQ01137841">
    <property type="protein sequence ID" value="MPN61349.1"/>
    <property type="molecule type" value="Genomic_DNA"/>
</dbReference>
<reference evidence="1" key="1">
    <citation type="submission" date="2019-08" db="EMBL/GenBank/DDBJ databases">
        <authorList>
            <person name="Kucharzyk K."/>
            <person name="Murdoch R.W."/>
            <person name="Higgins S."/>
            <person name="Loffler F."/>
        </authorList>
    </citation>
    <scope>NUCLEOTIDE SEQUENCE</scope>
</reference>
<proteinExistence type="predicted"/>
<protein>
    <submittedName>
        <fullName evidence="1">Uncharacterized protein</fullName>
    </submittedName>
</protein>
<accession>A0A645JFA5</accession>